<protein>
    <submittedName>
        <fullName evidence="11">Acyltransferase domain-containing protein</fullName>
    </submittedName>
</protein>
<evidence type="ECO:0000313" key="11">
    <source>
        <dbReference type="EMBL" id="JAP96568.1"/>
    </source>
</evidence>
<evidence type="ECO:0000256" key="9">
    <source>
        <dbReference type="SAM" id="Phobius"/>
    </source>
</evidence>
<dbReference type="Pfam" id="PF01553">
    <property type="entry name" value="Acyltransferase"/>
    <property type="match status" value="1"/>
</dbReference>
<feature type="domain" description="Phospholipid/glycerol acyltransferase" evidence="10">
    <location>
        <begin position="105"/>
        <end position="213"/>
    </location>
</feature>
<reference evidence="11" key="1">
    <citation type="submission" date="2015-07" db="EMBL/GenBank/DDBJ databases">
        <title>Adaptation to a free-living lifestyle via gene acquisitions in the diplomonad Trepomonas sp. PC1.</title>
        <authorList>
            <person name="Xu F."/>
            <person name="Jerlstrom-Hultqvist J."/>
            <person name="Kolisko M."/>
            <person name="Simpson A.G.B."/>
            <person name="Roger A.J."/>
            <person name="Svard S.G."/>
            <person name="Andersson J.O."/>
        </authorList>
    </citation>
    <scope>NUCLEOTIDE SEQUENCE</scope>
    <source>
        <strain evidence="11">PC1</strain>
    </source>
</reference>
<sequence length="315" mass="36266">MQNVNPFQEQKPVKALRYCVFWGFSVLLSPIVVPARVLLSAMNLLLIAAVLGFAIRKQDLNKQLSPKRRHFVIWAGKYLIRLQLWLLGYLRIKIQGTVPDFRTTKLLVSNHVNSIDPLFYVTLGFESFVCKPSIEFMPVFGVATRSGQPIFVSQQTQQKIKSRFEANQFENGKLKFPTLVVFPEGTTTNQRALLKFKSGCFQEQAEMAFINYDQKYFDHSDASCSMLIPQLKSLVALYSSVSLEFMGKYVPSVDEQKDSKLFANNVCKYYSNQKNLKIMNLTRNDKFYYRTGKLELYNGCSEQFKLEFGPQCIKK</sequence>
<keyword evidence="3 11" id="KW-0808">Transferase</keyword>
<keyword evidence="6" id="KW-0443">Lipid metabolism</keyword>
<proteinExistence type="inferred from homology"/>
<comment type="subcellular location">
    <subcellularLocation>
        <location evidence="1">Membrane</location>
    </subcellularLocation>
</comment>
<dbReference type="InterPro" id="IPR002123">
    <property type="entry name" value="Plipid/glycerol_acylTrfase"/>
</dbReference>
<evidence type="ECO:0000256" key="6">
    <source>
        <dbReference type="ARBA" id="ARBA00023098"/>
    </source>
</evidence>
<keyword evidence="5 9" id="KW-1133">Transmembrane helix</keyword>
<accession>A0A146KKB6</accession>
<dbReference type="EMBL" id="GDID01000038">
    <property type="protein sequence ID" value="JAP96568.1"/>
    <property type="molecule type" value="Transcribed_RNA"/>
</dbReference>
<evidence type="ECO:0000256" key="1">
    <source>
        <dbReference type="ARBA" id="ARBA00004370"/>
    </source>
</evidence>
<comment type="similarity">
    <text evidence="2">Belongs to the 1-acyl-sn-glycerol-3-phosphate acyltransferase family.</text>
</comment>
<organism evidence="11">
    <name type="scientific">Trepomonas sp. PC1</name>
    <dbReference type="NCBI Taxonomy" id="1076344"/>
    <lineage>
        <taxon>Eukaryota</taxon>
        <taxon>Metamonada</taxon>
        <taxon>Diplomonadida</taxon>
        <taxon>Hexamitidae</taxon>
        <taxon>Hexamitinae</taxon>
        <taxon>Trepomonas</taxon>
    </lineage>
</organism>
<dbReference type="GO" id="GO:0016746">
    <property type="term" value="F:acyltransferase activity"/>
    <property type="evidence" value="ECO:0007669"/>
    <property type="project" value="UniProtKB-KW"/>
</dbReference>
<dbReference type="AlphaFoldDB" id="A0A146KKB6"/>
<dbReference type="GO" id="GO:0016020">
    <property type="term" value="C:membrane"/>
    <property type="evidence" value="ECO:0007669"/>
    <property type="project" value="UniProtKB-SubCell"/>
</dbReference>
<evidence type="ECO:0000256" key="3">
    <source>
        <dbReference type="ARBA" id="ARBA00022679"/>
    </source>
</evidence>
<evidence type="ECO:0000259" key="10">
    <source>
        <dbReference type="SMART" id="SM00563"/>
    </source>
</evidence>
<keyword evidence="4 9" id="KW-0812">Transmembrane</keyword>
<evidence type="ECO:0000256" key="7">
    <source>
        <dbReference type="ARBA" id="ARBA00023136"/>
    </source>
</evidence>
<evidence type="ECO:0000256" key="2">
    <source>
        <dbReference type="ARBA" id="ARBA00008655"/>
    </source>
</evidence>
<dbReference type="PANTHER" id="PTHR23063:SF52">
    <property type="entry name" value="LYSOPHOSPHATIDYLCHOLINE ACYLTRANSFERASE"/>
    <property type="match status" value="1"/>
</dbReference>
<keyword evidence="8 11" id="KW-0012">Acyltransferase</keyword>
<name>A0A146KKB6_9EUKA</name>
<evidence type="ECO:0000256" key="4">
    <source>
        <dbReference type="ARBA" id="ARBA00022692"/>
    </source>
</evidence>
<dbReference type="GO" id="GO:0006629">
    <property type="term" value="P:lipid metabolic process"/>
    <property type="evidence" value="ECO:0007669"/>
    <property type="project" value="UniProtKB-KW"/>
</dbReference>
<keyword evidence="7 9" id="KW-0472">Membrane</keyword>
<evidence type="ECO:0000256" key="8">
    <source>
        <dbReference type="ARBA" id="ARBA00023315"/>
    </source>
</evidence>
<dbReference type="SMART" id="SM00563">
    <property type="entry name" value="PlsC"/>
    <property type="match status" value="1"/>
</dbReference>
<evidence type="ECO:0000256" key="5">
    <source>
        <dbReference type="ARBA" id="ARBA00022989"/>
    </source>
</evidence>
<gene>
    <name evidence="11" type="ORF">TPC1_10049</name>
</gene>
<feature type="transmembrane region" description="Helical" evidence="9">
    <location>
        <begin position="15"/>
        <end position="32"/>
    </location>
</feature>
<dbReference type="PANTHER" id="PTHR23063">
    <property type="entry name" value="PHOSPHOLIPID ACYLTRANSFERASE"/>
    <property type="match status" value="1"/>
</dbReference>
<dbReference type="SUPFAM" id="SSF69593">
    <property type="entry name" value="Glycerol-3-phosphate (1)-acyltransferase"/>
    <property type="match status" value="1"/>
</dbReference>